<evidence type="ECO:0000256" key="1">
    <source>
        <dbReference type="SAM" id="SignalP"/>
    </source>
</evidence>
<proteinExistence type="predicted"/>
<protein>
    <submittedName>
        <fullName evidence="2">Uncharacterized protein</fullName>
    </submittedName>
</protein>
<sequence length="165" mass="17187">MHPISLITLLTASAVSVSASSVPAHRQRQSSVNPEVIPKSFGVTAGQGKDTVQVGSCIGAKNALIPCYCPPAPNSPEFLNKLTTALTNGFIFSKDQVAMPITLDKFNDGSDTSADTNKLRATAMIQVLQNFNLTTKGVGCPGVSVPVLNQMQQTGVIAARGSGDE</sequence>
<organism evidence="2 3">
    <name type="scientific">Dichotomopilus funicola</name>
    <dbReference type="NCBI Taxonomy" id="1934379"/>
    <lineage>
        <taxon>Eukaryota</taxon>
        <taxon>Fungi</taxon>
        <taxon>Dikarya</taxon>
        <taxon>Ascomycota</taxon>
        <taxon>Pezizomycotina</taxon>
        <taxon>Sordariomycetes</taxon>
        <taxon>Sordariomycetidae</taxon>
        <taxon>Sordariales</taxon>
        <taxon>Chaetomiaceae</taxon>
        <taxon>Dichotomopilus</taxon>
    </lineage>
</organism>
<reference evidence="2" key="2">
    <citation type="submission" date="2023-05" db="EMBL/GenBank/DDBJ databases">
        <authorList>
            <consortium name="Lawrence Berkeley National Laboratory"/>
            <person name="Steindorff A."/>
            <person name="Hensen N."/>
            <person name="Bonometti L."/>
            <person name="Westerberg I."/>
            <person name="Brannstrom I.O."/>
            <person name="Guillou S."/>
            <person name="Cros-Aarteil S."/>
            <person name="Calhoun S."/>
            <person name="Haridas S."/>
            <person name="Kuo A."/>
            <person name="Mondo S."/>
            <person name="Pangilinan J."/>
            <person name="Riley R."/>
            <person name="Labutti K."/>
            <person name="Andreopoulos B."/>
            <person name="Lipzen A."/>
            <person name="Chen C."/>
            <person name="Yanf M."/>
            <person name="Daum C."/>
            <person name="Ng V."/>
            <person name="Clum A."/>
            <person name="Ohm R."/>
            <person name="Martin F."/>
            <person name="Silar P."/>
            <person name="Natvig D."/>
            <person name="Lalanne C."/>
            <person name="Gautier V."/>
            <person name="Ament-Velasquez S.L."/>
            <person name="Kruys A."/>
            <person name="Hutchinson M.I."/>
            <person name="Powell A.J."/>
            <person name="Barry K."/>
            <person name="Miller A.N."/>
            <person name="Grigoriev I.V."/>
            <person name="Debuchy R."/>
            <person name="Gladieux P."/>
            <person name="Thoren M.H."/>
            <person name="Johannesson H."/>
        </authorList>
    </citation>
    <scope>NUCLEOTIDE SEQUENCE</scope>
    <source>
        <strain evidence="2">CBS 141.50</strain>
    </source>
</reference>
<dbReference type="EMBL" id="MU853666">
    <property type="protein sequence ID" value="KAK4139379.1"/>
    <property type="molecule type" value="Genomic_DNA"/>
</dbReference>
<feature type="signal peptide" evidence="1">
    <location>
        <begin position="1"/>
        <end position="19"/>
    </location>
</feature>
<gene>
    <name evidence="2" type="ORF">C8A04DRAFT_40765</name>
</gene>
<reference evidence="2" key="1">
    <citation type="journal article" date="2023" name="Mol. Phylogenet. Evol.">
        <title>Genome-scale phylogeny and comparative genomics of the fungal order Sordariales.</title>
        <authorList>
            <person name="Hensen N."/>
            <person name="Bonometti L."/>
            <person name="Westerberg I."/>
            <person name="Brannstrom I.O."/>
            <person name="Guillou S."/>
            <person name="Cros-Aarteil S."/>
            <person name="Calhoun S."/>
            <person name="Haridas S."/>
            <person name="Kuo A."/>
            <person name="Mondo S."/>
            <person name="Pangilinan J."/>
            <person name="Riley R."/>
            <person name="LaButti K."/>
            <person name="Andreopoulos B."/>
            <person name="Lipzen A."/>
            <person name="Chen C."/>
            <person name="Yan M."/>
            <person name="Daum C."/>
            <person name="Ng V."/>
            <person name="Clum A."/>
            <person name="Steindorff A."/>
            <person name="Ohm R.A."/>
            <person name="Martin F."/>
            <person name="Silar P."/>
            <person name="Natvig D.O."/>
            <person name="Lalanne C."/>
            <person name="Gautier V."/>
            <person name="Ament-Velasquez S.L."/>
            <person name="Kruys A."/>
            <person name="Hutchinson M.I."/>
            <person name="Powell A.J."/>
            <person name="Barry K."/>
            <person name="Miller A.N."/>
            <person name="Grigoriev I.V."/>
            <person name="Debuchy R."/>
            <person name="Gladieux P."/>
            <person name="Hiltunen Thoren M."/>
            <person name="Johannesson H."/>
        </authorList>
    </citation>
    <scope>NUCLEOTIDE SEQUENCE</scope>
    <source>
        <strain evidence="2">CBS 141.50</strain>
    </source>
</reference>
<keyword evidence="1" id="KW-0732">Signal</keyword>
<dbReference type="GeneID" id="87821671"/>
<accession>A0AAN6UUQ7</accession>
<evidence type="ECO:0000313" key="2">
    <source>
        <dbReference type="EMBL" id="KAK4139379.1"/>
    </source>
</evidence>
<keyword evidence="3" id="KW-1185">Reference proteome</keyword>
<name>A0AAN6UUQ7_9PEZI</name>
<evidence type="ECO:0000313" key="3">
    <source>
        <dbReference type="Proteomes" id="UP001302676"/>
    </source>
</evidence>
<comment type="caution">
    <text evidence="2">The sequence shown here is derived from an EMBL/GenBank/DDBJ whole genome shotgun (WGS) entry which is preliminary data.</text>
</comment>
<feature type="chain" id="PRO_5042929194" evidence="1">
    <location>
        <begin position="20"/>
        <end position="165"/>
    </location>
</feature>
<dbReference type="AlphaFoldDB" id="A0AAN6UUQ7"/>
<dbReference type="Proteomes" id="UP001302676">
    <property type="component" value="Unassembled WGS sequence"/>
</dbReference>
<dbReference type="RefSeq" id="XP_062632750.1">
    <property type="nucleotide sequence ID" value="XM_062785058.1"/>
</dbReference>